<evidence type="ECO:0000259" key="2">
    <source>
        <dbReference type="Pfam" id="PF03795"/>
    </source>
</evidence>
<feature type="domain" description="YCII-related" evidence="2">
    <location>
        <begin position="1"/>
        <end position="114"/>
    </location>
</feature>
<dbReference type="InterPro" id="IPR011008">
    <property type="entry name" value="Dimeric_a/b-barrel"/>
</dbReference>
<name>A0ABY6BJS3_9GAMM</name>
<organism evidence="3 4">
    <name type="scientific">Tahibacter amnicola</name>
    <dbReference type="NCBI Taxonomy" id="2976241"/>
    <lineage>
        <taxon>Bacteria</taxon>
        <taxon>Pseudomonadati</taxon>
        <taxon>Pseudomonadota</taxon>
        <taxon>Gammaproteobacteria</taxon>
        <taxon>Lysobacterales</taxon>
        <taxon>Rhodanobacteraceae</taxon>
        <taxon>Tahibacter</taxon>
    </lineage>
</organism>
<comment type="similarity">
    <text evidence="1">Belongs to the YciI family.</text>
</comment>
<evidence type="ECO:0000256" key="1">
    <source>
        <dbReference type="ARBA" id="ARBA00007689"/>
    </source>
</evidence>
<dbReference type="PANTHER" id="PTHR35174">
    <property type="entry name" value="BLL7171 PROTEIN-RELATED"/>
    <property type="match status" value="1"/>
</dbReference>
<sequence length="121" mass="13205">MQYMLLIYSEESAWANLSPADITQVLEAYRAYSRELAEAGVLRGGSELAPTATATTVRVRNGKPLLTDGPFAETREQLGGYYLIDVPSLDEATRWAARIPSATMGSIEVRPLTENQANAQV</sequence>
<dbReference type="Gene3D" id="3.30.70.1060">
    <property type="entry name" value="Dimeric alpha+beta barrel"/>
    <property type="match status" value="1"/>
</dbReference>
<dbReference type="SUPFAM" id="SSF54909">
    <property type="entry name" value="Dimeric alpha+beta barrel"/>
    <property type="match status" value="1"/>
</dbReference>
<evidence type="ECO:0000313" key="4">
    <source>
        <dbReference type="Proteomes" id="UP001064632"/>
    </source>
</evidence>
<accession>A0ABY6BJS3</accession>
<reference evidence="3" key="1">
    <citation type="submission" date="2022-09" db="EMBL/GenBank/DDBJ databases">
        <title>Tahibacter sp. nov., isolated from a fresh water.</title>
        <authorList>
            <person name="Baek J.H."/>
            <person name="Lee J.K."/>
            <person name="Kim J.M."/>
            <person name="Jeon C.O."/>
        </authorList>
    </citation>
    <scope>NUCLEOTIDE SEQUENCE</scope>
    <source>
        <strain evidence="3">W38</strain>
    </source>
</reference>
<protein>
    <submittedName>
        <fullName evidence="3">YciI family protein</fullName>
    </submittedName>
</protein>
<gene>
    <name evidence="3" type="ORF">N4264_11060</name>
</gene>
<dbReference type="InterPro" id="IPR005545">
    <property type="entry name" value="YCII"/>
</dbReference>
<dbReference type="RefSeq" id="WP_261697090.1">
    <property type="nucleotide sequence ID" value="NZ_CP104694.1"/>
</dbReference>
<proteinExistence type="inferred from homology"/>
<dbReference type="Pfam" id="PF03795">
    <property type="entry name" value="YCII"/>
    <property type="match status" value="1"/>
</dbReference>
<dbReference type="PANTHER" id="PTHR35174:SF3">
    <property type="entry name" value="BLL7171 PROTEIN"/>
    <property type="match status" value="1"/>
</dbReference>
<dbReference type="Proteomes" id="UP001064632">
    <property type="component" value="Chromosome"/>
</dbReference>
<evidence type="ECO:0000313" key="3">
    <source>
        <dbReference type="EMBL" id="UXI70139.1"/>
    </source>
</evidence>
<dbReference type="EMBL" id="CP104694">
    <property type="protein sequence ID" value="UXI70139.1"/>
    <property type="molecule type" value="Genomic_DNA"/>
</dbReference>
<keyword evidence="4" id="KW-1185">Reference proteome</keyword>